<proteinExistence type="predicted"/>
<gene>
    <name evidence="3" type="ordered locus">TEH_18940</name>
</gene>
<feature type="signal peptide" evidence="2">
    <location>
        <begin position="1"/>
        <end position="19"/>
    </location>
</feature>
<protein>
    <recommendedName>
        <fullName evidence="5">Peptidoglycan-binding protein LysM</fullName>
    </recommendedName>
</protein>
<feature type="chain" id="PRO_5042833563" description="Peptidoglycan-binding protein LysM" evidence="2">
    <location>
        <begin position="20"/>
        <end position="150"/>
    </location>
</feature>
<accession>A0AAN1VSG5</accession>
<evidence type="ECO:0008006" key="5">
    <source>
        <dbReference type="Google" id="ProtNLM"/>
    </source>
</evidence>
<evidence type="ECO:0000256" key="1">
    <source>
        <dbReference type="SAM" id="MobiDB-lite"/>
    </source>
</evidence>
<sequence length="150" mass="16663">MKKFTKGLMLGALSLAVLAGCSASVSEDDLKANVWSIKPEKEDVPNMIATFSDHVMTINVDVDSMESTATDEWEQMGEDFAKELASEMDFKLEYTLDGDQITLQDTENEDESNTFEVSEEDDNITFTPSKGESDDEDGTITLQPNEENED</sequence>
<feature type="region of interest" description="Disordered" evidence="1">
    <location>
        <begin position="101"/>
        <end position="150"/>
    </location>
</feature>
<organism evidence="3 4">
    <name type="scientific">Tetragenococcus halophilus (strain DSM 20338 / JCM 20259 / NCIMB 9735 / NBRC 12172)</name>
    <name type="common">Pediococcus halophilus</name>
    <dbReference type="NCBI Taxonomy" id="945021"/>
    <lineage>
        <taxon>Bacteria</taxon>
        <taxon>Bacillati</taxon>
        <taxon>Bacillota</taxon>
        <taxon>Bacilli</taxon>
        <taxon>Lactobacillales</taxon>
        <taxon>Enterococcaceae</taxon>
        <taxon>Tetragenococcus</taxon>
    </lineage>
</organism>
<keyword evidence="2" id="KW-0732">Signal</keyword>
<feature type="compositionally biased region" description="Polar residues" evidence="1">
    <location>
        <begin position="140"/>
        <end position="150"/>
    </location>
</feature>
<reference evidence="3 4" key="1">
    <citation type="submission" date="2011-01" db="EMBL/GenBank/DDBJ databases">
        <title>Whole genome sequence of Tetragenococcus halophilus NBRC 12172.</title>
        <authorList>
            <person name="Nakazawa H."/>
            <person name="Omata S."/>
            <person name="Koga C."/>
            <person name="Watanabe Y."/>
            <person name="Katano Y."/>
            <person name="Ito N."/>
            <person name="Tsukatani N."/>
            <person name="Ankai A."/>
            <person name="Oguchi A."/>
            <person name="Fukui S."/>
            <person name="Yashiro I."/>
            <person name="Kamata S."/>
            <person name="Hashimoto Y."/>
            <person name="Yamazaki J."/>
            <person name="Taguchi H."/>
            <person name="Tanaka A."/>
            <person name="Koyama T."/>
            <person name="Ichige A."/>
            <person name="Hanya Y."/>
            <person name="Tanikawa S."/>
            <person name="Yamazaki S."/>
            <person name="Fujita N."/>
        </authorList>
    </citation>
    <scope>NUCLEOTIDE SEQUENCE [LARGE SCALE GENOMIC DNA]</scope>
    <source>
        <strain evidence="4">DSM 20338 / JCM 20259 / NCIMB 9735 / NBRC 12172</strain>
    </source>
</reference>
<evidence type="ECO:0000256" key="2">
    <source>
        <dbReference type="SAM" id="SignalP"/>
    </source>
</evidence>
<dbReference type="RefSeq" id="WP_014125263.1">
    <property type="nucleotide sequence ID" value="NC_016052.1"/>
</dbReference>
<dbReference type="Proteomes" id="UP000002663">
    <property type="component" value="Chromosome"/>
</dbReference>
<dbReference type="PROSITE" id="PS51257">
    <property type="entry name" value="PROKAR_LIPOPROTEIN"/>
    <property type="match status" value="1"/>
</dbReference>
<name>A0AAN1VSG5_TETHN</name>
<feature type="compositionally biased region" description="Acidic residues" evidence="1">
    <location>
        <begin position="106"/>
        <end position="123"/>
    </location>
</feature>
<dbReference type="EMBL" id="AP012046">
    <property type="protein sequence ID" value="BAK95221.1"/>
    <property type="molecule type" value="Genomic_DNA"/>
</dbReference>
<dbReference type="AlphaFoldDB" id="A0AAN1VSG5"/>
<evidence type="ECO:0000313" key="3">
    <source>
        <dbReference type="EMBL" id="BAK95221.1"/>
    </source>
</evidence>
<evidence type="ECO:0000313" key="4">
    <source>
        <dbReference type="Proteomes" id="UP000002663"/>
    </source>
</evidence>
<dbReference type="KEGG" id="thl:TEH_18940"/>